<evidence type="ECO:0000256" key="1">
    <source>
        <dbReference type="SAM" id="MobiDB-lite"/>
    </source>
</evidence>
<protein>
    <submittedName>
        <fullName evidence="2">Uncharacterized protein</fullName>
    </submittedName>
</protein>
<feature type="compositionally biased region" description="Polar residues" evidence="1">
    <location>
        <begin position="23"/>
        <end position="40"/>
    </location>
</feature>
<dbReference type="Proteomes" id="UP001293254">
    <property type="component" value="Unassembled WGS sequence"/>
</dbReference>
<dbReference type="EMBL" id="JACGWO010000006">
    <property type="protein sequence ID" value="KAK4425160.1"/>
    <property type="molecule type" value="Genomic_DNA"/>
</dbReference>
<name>A0AAE1Y7T5_9LAMI</name>
<proteinExistence type="predicted"/>
<gene>
    <name evidence="2" type="ORF">Salat_1709900</name>
</gene>
<feature type="region of interest" description="Disordered" evidence="1">
    <location>
        <begin position="1"/>
        <end position="57"/>
    </location>
</feature>
<reference evidence="2" key="1">
    <citation type="submission" date="2020-06" db="EMBL/GenBank/DDBJ databases">
        <authorList>
            <person name="Li T."/>
            <person name="Hu X."/>
            <person name="Zhang T."/>
            <person name="Song X."/>
            <person name="Zhang H."/>
            <person name="Dai N."/>
            <person name="Sheng W."/>
            <person name="Hou X."/>
            <person name="Wei L."/>
        </authorList>
    </citation>
    <scope>NUCLEOTIDE SEQUENCE</scope>
    <source>
        <strain evidence="2">3651</strain>
        <tissue evidence="2">Leaf</tissue>
    </source>
</reference>
<organism evidence="2 3">
    <name type="scientific">Sesamum alatum</name>
    <dbReference type="NCBI Taxonomy" id="300844"/>
    <lineage>
        <taxon>Eukaryota</taxon>
        <taxon>Viridiplantae</taxon>
        <taxon>Streptophyta</taxon>
        <taxon>Embryophyta</taxon>
        <taxon>Tracheophyta</taxon>
        <taxon>Spermatophyta</taxon>
        <taxon>Magnoliopsida</taxon>
        <taxon>eudicotyledons</taxon>
        <taxon>Gunneridae</taxon>
        <taxon>Pentapetalae</taxon>
        <taxon>asterids</taxon>
        <taxon>lamiids</taxon>
        <taxon>Lamiales</taxon>
        <taxon>Pedaliaceae</taxon>
        <taxon>Sesamum</taxon>
    </lineage>
</organism>
<dbReference type="AlphaFoldDB" id="A0AAE1Y7T5"/>
<feature type="compositionally biased region" description="Basic and acidic residues" evidence="1">
    <location>
        <begin position="48"/>
        <end position="57"/>
    </location>
</feature>
<evidence type="ECO:0000313" key="3">
    <source>
        <dbReference type="Proteomes" id="UP001293254"/>
    </source>
</evidence>
<comment type="caution">
    <text evidence="2">The sequence shown here is derived from an EMBL/GenBank/DDBJ whole genome shotgun (WGS) entry which is preliminary data.</text>
</comment>
<evidence type="ECO:0000313" key="2">
    <source>
        <dbReference type="EMBL" id="KAK4425160.1"/>
    </source>
</evidence>
<reference evidence="2" key="2">
    <citation type="journal article" date="2024" name="Plant">
        <title>Genomic evolution and insights into agronomic trait innovations of Sesamum species.</title>
        <authorList>
            <person name="Miao H."/>
            <person name="Wang L."/>
            <person name="Qu L."/>
            <person name="Liu H."/>
            <person name="Sun Y."/>
            <person name="Le M."/>
            <person name="Wang Q."/>
            <person name="Wei S."/>
            <person name="Zheng Y."/>
            <person name="Lin W."/>
            <person name="Duan Y."/>
            <person name="Cao H."/>
            <person name="Xiong S."/>
            <person name="Wang X."/>
            <person name="Wei L."/>
            <person name="Li C."/>
            <person name="Ma Q."/>
            <person name="Ju M."/>
            <person name="Zhao R."/>
            <person name="Li G."/>
            <person name="Mu C."/>
            <person name="Tian Q."/>
            <person name="Mei H."/>
            <person name="Zhang T."/>
            <person name="Gao T."/>
            <person name="Zhang H."/>
        </authorList>
    </citation>
    <scope>NUCLEOTIDE SEQUENCE</scope>
    <source>
        <strain evidence="2">3651</strain>
    </source>
</reference>
<sequence length="153" mass="17420">MGDHSPQAEDNPSSNPIEEVHRQSTSFHNLPRGSNSQMQVGETILSRSENEHSREQSEDILRYWWDNLTDEEMKKSSFDLSTWYDVTGSPSKGRLYGFGSNSSSTSGSSVSSTIKAFEEKLNELTKSVEDMRSNATKMEEEFSRREEENRKIA</sequence>
<feature type="region of interest" description="Disordered" evidence="1">
    <location>
        <begin position="128"/>
        <end position="153"/>
    </location>
</feature>
<keyword evidence="3" id="KW-1185">Reference proteome</keyword>
<accession>A0AAE1Y7T5</accession>